<keyword evidence="8 10" id="KW-1133">Transmembrane helix</keyword>
<reference evidence="12 13" key="1">
    <citation type="submission" date="2024-07" db="EMBL/GenBank/DDBJ databases">
        <authorList>
            <person name="Akdeniz Z."/>
        </authorList>
    </citation>
    <scope>NUCLEOTIDE SEQUENCE [LARGE SCALE GENOMIC DNA]</scope>
</reference>
<evidence type="ECO:0000256" key="1">
    <source>
        <dbReference type="ARBA" id="ARBA00004141"/>
    </source>
</evidence>
<evidence type="ECO:0000256" key="4">
    <source>
        <dbReference type="ARBA" id="ARBA00022692"/>
    </source>
</evidence>
<dbReference type="EMBL" id="CAXDID020000047">
    <property type="protein sequence ID" value="CAL6003548.1"/>
    <property type="molecule type" value="Genomic_DNA"/>
</dbReference>
<comment type="subcellular location">
    <subcellularLocation>
        <location evidence="1">Membrane</location>
        <topology evidence="1">Multi-pass membrane protein</topology>
    </subcellularLocation>
</comment>
<dbReference type="InterPro" id="IPR003439">
    <property type="entry name" value="ABC_transporter-like_ATP-bd"/>
</dbReference>
<accession>A0ABP1HW68</accession>
<keyword evidence="4 10" id="KW-0812">Transmembrane</keyword>
<evidence type="ECO:0000256" key="8">
    <source>
        <dbReference type="ARBA" id="ARBA00022989"/>
    </source>
</evidence>
<dbReference type="PANTHER" id="PTHR19229">
    <property type="entry name" value="ATP-BINDING CASSETTE TRANSPORTER SUBFAMILY A ABCA"/>
    <property type="match status" value="1"/>
</dbReference>
<evidence type="ECO:0000256" key="7">
    <source>
        <dbReference type="ARBA" id="ARBA00022840"/>
    </source>
</evidence>
<evidence type="ECO:0000256" key="5">
    <source>
        <dbReference type="ARBA" id="ARBA00022737"/>
    </source>
</evidence>
<feature type="transmembrane region" description="Helical" evidence="10">
    <location>
        <begin position="339"/>
        <end position="361"/>
    </location>
</feature>
<evidence type="ECO:0000256" key="10">
    <source>
        <dbReference type="SAM" id="Phobius"/>
    </source>
</evidence>
<feature type="transmembrane region" description="Helical" evidence="10">
    <location>
        <begin position="448"/>
        <end position="466"/>
    </location>
</feature>
<dbReference type="Pfam" id="PF12698">
    <property type="entry name" value="ABC2_membrane_3"/>
    <property type="match status" value="1"/>
</dbReference>
<protein>
    <submittedName>
        <fullName evidence="12">ABC_transporter family protein</fullName>
    </submittedName>
</protein>
<sequence length="1058" mass="120793">MSNQRTLDQHFKMPPVRPRQFLAVTAKNWTLLYQSPFGIIGCVFVSILVVSLLGWLHTFYVSKYNPIDSNSEFVPKPMPVQSYVENINHHILFTLQSNVSAASAAHFGTLPEDEPGSGFIGASNRKWTDNQNKQLRTPFQIPSNISSQLRQSYVPFVTVDDLSCDQPLCARFKTFEELDENVNKTVYDLMQEDIDSQYQYDNKKKRRQQYYDSFTIEREEGKQVVSDYNMTNQFKWDKHEKLYTAAINFSYLSYPIDSIFSHRVNEIGYKYTISTYTKHQTQMQYGLTNFNHIGGSQYFLYQTFLRNTFQPHIGTEPPLIQGYQAQFWEKYLDRGADPFTPVFASFLIPIAFYSLVSIFTYQMSQEKGDGLLSLQQMMGIKYYPRYFADLVYQIAIAFAMLILIFGGCAITGIEFISHTYFGIWILIGILFVLNIPLLSQLLASITDFGRVSSILSIFIIIIEAWSGKSWVSDMYDDHVTNRTINMWYSLIPGMGPIVALSMINGLIVTQNPDNYLNKMKYFKLEKVSDGSLAADVGYETAWSIIIGFISLPIYSMISIYLDKISPRRYGISEHPLFFLQSLYERACVQSNRKINEISCQSIFWAVGQMLTNPKILFISQAEIDNFVGKEKNKSDECLYDEENDDLQTSSSFNYLKGRKDKKSSGSEHLSQQSNIQIQIQNQYKKQTQILTNDPELDAEKQLTIQGLSSTGLEPLVRLLNLTKTYPSTRYSPAKRAVRNMYYTIGKNECFCLLGANGCGKTTLINMLCMLFKPTHGTAYICGQSYVVSINDRHNQQLIQQNLGVCPQFDILYPTMTIRQHLLFYARIKGVHKSIQEEHITDLLEAVELSNVSHQSPRQLSGGMKRRLSFSIALCSKPQVLIFDEPSSGLDVATRRALWNVIIKARQGRAILLTTHAMEEAECLATRIAIMADGKLRSIGTPSGLQKRFGSGYQLTICVDKEKQFKNNGVYVQIGQIQLNLPGEQSAHQLINMKISKDLVLASCYQGTLVYIVPQQTKISDLWRKMEELIRDRENGISDWSLNQTSLESVFIKVASQTY</sequence>
<name>A0ABP1HW68_9EUKA</name>
<dbReference type="InterPro" id="IPR013525">
    <property type="entry name" value="ABC2_TM"/>
</dbReference>
<organism evidence="12 13">
    <name type="scientific">Hexamita inflata</name>
    <dbReference type="NCBI Taxonomy" id="28002"/>
    <lineage>
        <taxon>Eukaryota</taxon>
        <taxon>Metamonada</taxon>
        <taxon>Diplomonadida</taxon>
        <taxon>Hexamitidae</taxon>
        <taxon>Hexamitinae</taxon>
        <taxon>Hexamita</taxon>
    </lineage>
</organism>
<keyword evidence="7" id="KW-0067">ATP-binding</keyword>
<feature type="transmembrane region" description="Helical" evidence="10">
    <location>
        <begin position="420"/>
        <end position="442"/>
    </location>
</feature>
<dbReference type="InterPro" id="IPR027417">
    <property type="entry name" value="P-loop_NTPase"/>
</dbReference>
<evidence type="ECO:0000256" key="6">
    <source>
        <dbReference type="ARBA" id="ARBA00022741"/>
    </source>
</evidence>
<dbReference type="PROSITE" id="PS00211">
    <property type="entry name" value="ABC_TRANSPORTER_1"/>
    <property type="match status" value="1"/>
</dbReference>
<dbReference type="SUPFAM" id="SSF52540">
    <property type="entry name" value="P-loop containing nucleoside triphosphate hydrolases"/>
    <property type="match status" value="1"/>
</dbReference>
<evidence type="ECO:0000256" key="9">
    <source>
        <dbReference type="ARBA" id="ARBA00023136"/>
    </source>
</evidence>
<dbReference type="PROSITE" id="PS50893">
    <property type="entry name" value="ABC_TRANSPORTER_2"/>
    <property type="match status" value="1"/>
</dbReference>
<dbReference type="Gene3D" id="3.40.50.300">
    <property type="entry name" value="P-loop containing nucleotide triphosphate hydrolases"/>
    <property type="match status" value="1"/>
</dbReference>
<keyword evidence="6" id="KW-0547">Nucleotide-binding</keyword>
<dbReference type="SMART" id="SM00382">
    <property type="entry name" value="AAA"/>
    <property type="match status" value="1"/>
</dbReference>
<evidence type="ECO:0000256" key="2">
    <source>
        <dbReference type="ARBA" id="ARBA00008869"/>
    </source>
</evidence>
<evidence type="ECO:0000256" key="3">
    <source>
        <dbReference type="ARBA" id="ARBA00022448"/>
    </source>
</evidence>
<keyword evidence="13" id="KW-1185">Reference proteome</keyword>
<keyword evidence="5" id="KW-0677">Repeat</keyword>
<dbReference type="InterPro" id="IPR003593">
    <property type="entry name" value="AAA+_ATPase"/>
</dbReference>
<proteinExistence type="inferred from homology"/>
<keyword evidence="9 10" id="KW-0472">Membrane</keyword>
<dbReference type="InterPro" id="IPR017871">
    <property type="entry name" value="ABC_transporter-like_CS"/>
</dbReference>
<dbReference type="CDD" id="cd03263">
    <property type="entry name" value="ABC_subfamily_A"/>
    <property type="match status" value="1"/>
</dbReference>
<comment type="caution">
    <text evidence="12">The sequence shown here is derived from an EMBL/GenBank/DDBJ whole genome shotgun (WGS) entry which is preliminary data.</text>
</comment>
<dbReference type="InterPro" id="IPR026082">
    <property type="entry name" value="ABCA"/>
</dbReference>
<gene>
    <name evidence="12" type="ORF">HINF_LOCUS18457</name>
</gene>
<evidence type="ECO:0000313" key="12">
    <source>
        <dbReference type="EMBL" id="CAL6003548.1"/>
    </source>
</evidence>
<dbReference type="Pfam" id="PF00005">
    <property type="entry name" value="ABC_tran"/>
    <property type="match status" value="1"/>
</dbReference>
<dbReference type="PANTHER" id="PTHR19229:SF36">
    <property type="entry name" value="ATP-BINDING CASSETTE SUB-FAMILY A MEMBER 2"/>
    <property type="match status" value="1"/>
</dbReference>
<keyword evidence="3" id="KW-0813">Transport</keyword>
<feature type="transmembrane region" description="Helical" evidence="10">
    <location>
        <begin position="487"/>
        <end position="508"/>
    </location>
</feature>
<comment type="similarity">
    <text evidence="2">Belongs to the ABC transporter superfamily. ABCA family.</text>
</comment>
<feature type="transmembrane region" description="Helical" evidence="10">
    <location>
        <begin position="541"/>
        <end position="561"/>
    </location>
</feature>
<dbReference type="Proteomes" id="UP001642409">
    <property type="component" value="Unassembled WGS sequence"/>
</dbReference>
<evidence type="ECO:0000259" key="11">
    <source>
        <dbReference type="PROSITE" id="PS50893"/>
    </source>
</evidence>
<feature type="transmembrane region" description="Helical" evidence="10">
    <location>
        <begin position="390"/>
        <end position="413"/>
    </location>
</feature>
<feature type="domain" description="ABC transporter" evidence="11">
    <location>
        <begin position="716"/>
        <end position="957"/>
    </location>
</feature>
<feature type="transmembrane region" description="Helical" evidence="10">
    <location>
        <begin position="37"/>
        <end position="56"/>
    </location>
</feature>
<evidence type="ECO:0000313" key="13">
    <source>
        <dbReference type="Proteomes" id="UP001642409"/>
    </source>
</evidence>